<gene>
    <name evidence="7" type="ORF">I592_04133</name>
    <name evidence="6" type="ORF">UKC_04038</name>
</gene>
<dbReference type="EMBL" id="ASWH01000004">
    <property type="protein sequence ID" value="EOW77613.1"/>
    <property type="molecule type" value="Genomic_DNA"/>
</dbReference>
<dbReference type="Proteomes" id="UP000013750">
    <property type="component" value="Unassembled WGS sequence"/>
</dbReference>
<evidence type="ECO:0000256" key="3">
    <source>
        <dbReference type="ARBA" id="ARBA00023163"/>
    </source>
</evidence>
<dbReference type="AlphaFoldDB" id="R2XDX1"/>
<dbReference type="GO" id="GO:0003700">
    <property type="term" value="F:DNA-binding transcription factor activity"/>
    <property type="evidence" value="ECO:0007669"/>
    <property type="project" value="TreeGrafter"/>
</dbReference>
<proteinExistence type="predicted"/>
<evidence type="ECO:0000313" key="9">
    <source>
        <dbReference type="Proteomes" id="UP000014160"/>
    </source>
</evidence>
<dbReference type="EMBL" id="AJDQ01000019">
    <property type="protein sequence ID" value="EOI53019.1"/>
    <property type="molecule type" value="Genomic_DNA"/>
</dbReference>
<dbReference type="eggNOG" id="COG1414">
    <property type="taxonomic scope" value="Bacteria"/>
</dbReference>
<evidence type="ECO:0008006" key="10">
    <source>
        <dbReference type="Google" id="ProtNLM"/>
    </source>
</evidence>
<dbReference type="Gene3D" id="3.30.450.40">
    <property type="match status" value="1"/>
</dbReference>
<dbReference type="PANTHER" id="PTHR30136">
    <property type="entry name" value="HELIX-TURN-HELIX TRANSCRIPTIONAL REGULATOR, ICLR FAMILY"/>
    <property type="match status" value="1"/>
</dbReference>
<reference evidence="6 8" key="1">
    <citation type="submission" date="2013-02" db="EMBL/GenBank/DDBJ databases">
        <title>The Genome Sequence of Enterococcus gilvus ATCC BAA-350.</title>
        <authorList>
            <consortium name="The Broad Institute Genome Sequencing Platform"/>
            <consortium name="The Broad Institute Genome Sequencing Center for Infectious Disease"/>
            <person name="Earl A.M."/>
            <person name="Gilmore M.S."/>
            <person name="Lebreton F."/>
            <person name="Walker B."/>
            <person name="Young S.K."/>
            <person name="Zeng Q."/>
            <person name="Gargeya S."/>
            <person name="Fitzgerald M."/>
            <person name="Haas B."/>
            <person name="Abouelleil A."/>
            <person name="Alvarado L."/>
            <person name="Arachchi H.M."/>
            <person name="Berlin A.M."/>
            <person name="Chapman S.B."/>
            <person name="Dewar J."/>
            <person name="Goldberg J."/>
            <person name="Griggs A."/>
            <person name="Gujja S."/>
            <person name="Hansen M."/>
            <person name="Howarth C."/>
            <person name="Imamovic A."/>
            <person name="Larimer J."/>
            <person name="McCowan C."/>
            <person name="Murphy C."/>
            <person name="Neiman D."/>
            <person name="Pearson M."/>
            <person name="Priest M."/>
            <person name="Roberts A."/>
            <person name="Saif S."/>
            <person name="Shea T."/>
            <person name="Sisk P."/>
            <person name="Sykes S."/>
            <person name="Wortman J."/>
            <person name="Nusbaum C."/>
            <person name="Birren B."/>
        </authorList>
    </citation>
    <scope>NUCLEOTIDE SEQUENCE [LARGE SCALE GENOMIC DNA]</scope>
    <source>
        <strain evidence="6 8">ATCC BAA-350</strain>
    </source>
</reference>
<dbReference type="GO" id="GO:0045892">
    <property type="term" value="P:negative regulation of DNA-templated transcription"/>
    <property type="evidence" value="ECO:0007669"/>
    <property type="project" value="TreeGrafter"/>
</dbReference>
<accession>R2XDX1</accession>
<dbReference type="InterPro" id="IPR014757">
    <property type="entry name" value="Tscrpt_reg_IclR_C"/>
</dbReference>
<dbReference type="SUPFAM" id="SSF55781">
    <property type="entry name" value="GAF domain-like"/>
    <property type="match status" value="1"/>
</dbReference>
<organism evidence="6 8">
    <name type="scientific">Enterococcus gilvus ATCC BAA-350</name>
    <dbReference type="NCBI Taxonomy" id="1158614"/>
    <lineage>
        <taxon>Bacteria</taxon>
        <taxon>Bacillati</taxon>
        <taxon>Bacillota</taxon>
        <taxon>Bacilli</taxon>
        <taxon>Lactobacillales</taxon>
        <taxon>Enterococcaceae</taxon>
        <taxon>Enterococcus</taxon>
    </lineage>
</organism>
<dbReference type="InterPro" id="IPR050707">
    <property type="entry name" value="HTH_MetabolicPath_Reg"/>
</dbReference>
<reference evidence="7 9" key="2">
    <citation type="submission" date="2013-03" db="EMBL/GenBank/DDBJ databases">
        <title>The Genome Sequence of Enterococcus gilvus ATCC BAA-350 (PacBio/Illumina hybrid assembly).</title>
        <authorList>
            <consortium name="The Broad Institute Genomics Platform"/>
            <consortium name="The Broad Institute Genome Sequencing Center for Infectious Disease"/>
            <person name="Earl A."/>
            <person name="Russ C."/>
            <person name="Gilmore M."/>
            <person name="Surin D."/>
            <person name="Walker B."/>
            <person name="Young S."/>
            <person name="Zeng Q."/>
            <person name="Gargeya S."/>
            <person name="Fitzgerald M."/>
            <person name="Haas B."/>
            <person name="Abouelleil A."/>
            <person name="Allen A.W."/>
            <person name="Alvarado L."/>
            <person name="Arachchi H.M."/>
            <person name="Berlin A.M."/>
            <person name="Chapman S.B."/>
            <person name="Gainer-Dewar J."/>
            <person name="Goldberg J."/>
            <person name="Griggs A."/>
            <person name="Gujja S."/>
            <person name="Hansen M."/>
            <person name="Howarth C."/>
            <person name="Imamovic A."/>
            <person name="Ireland A."/>
            <person name="Larimer J."/>
            <person name="McCowan C."/>
            <person name="Murphy C."/>
            <person name="Pearson M."/>
            <person name="Poon T.W."/>
            <person name="Priest M."/>
            <person name="Roberts A."/>
            <person name="Saif S."/>
            <person name="Shea T."/>
            <person name="Sisk P."/>
            <person name="Sykes S."/>
            <person name="Wortman J."/>
            <person name="Nusbaum C."/>
            <person name="Birren B."/>
        </authorList>
    </citation>
    <scope>NUCLEOTIDE SEQUENCE [LARGE SCALE GENOMIC DNA]</scope>
    <source>
        <strain evidence="7 9">ATCC BAA-350</strain>
    </source>
</reference>
<dbReference type="PROSITE" id="PS51078">
    <property type="entry name" value="ICLR_ED"/>
    <property type="match status" value="1"/>
</dbReference>
<dbReference type="PROSITE" id="PS51077">
    <property type="entry name" value="HTH_ICLR"/>
    <property type="match status" value="1"/>
</dbReference>
<name>R2XDX1_9ENTE</name>
<evidence type="ECO:0000259" key="5">
    <source>
        <dbReference type="PROSITE" id="PS51078"/>
    </source>
</evidence>
<dbReference type="HOGENOM" id="CLU_062618_6_3_9"/>
<evidence type="ECO:0000256" key="2">
    <source>
        <dbReference type="ARBA" id="ARBA00023125"/>
    </source>
</evidence>
<keyword evidence="1" id="KW-0805">Transcription regulation</keyword>
<evidence type="ECO:0000313" key="6">
    <source>
        <dbReference type="EMBL" id="EOI53019.1"/>
    </source>
</evidence>
<keyword evidence="2" id="KW-0238">DNA-binding</keyword>
<dbReference type="SMART" id="SM00346">
    <property type="entry name" value="HTH_ICLR"/>
    <property type="match status" value="1"/>
</dbReference>
<keyword evidence="3" id="KW-0804">Transcription</keyword>
<dbReference type="InterPro" id="IPR036388">
    <property type="entry name" value="WH-like_DNA-bd_sf"/>
</dbReference>
<dbReference type="Pfam" id="PF09339">
    <property type="entry name" value="HTH_IclR"/>
    <property type="match status" value="1"/>
</dbReference>
<sequence length="254" mass="28902">MENKSEKKLYGSVLLKSAKILDALAEEGGKTIQDLSKKTSITSSNLSKILETLIVIGYVIRDESKFYYLGTKFMEYNTQNIDAKRLLAISRPYLEELRSVLNETIHLSVLENNKIVYIDKLEPKNQGIYMTSRIGMARPLYSSGMGKAVLSTFNQAHLSEYLDGTELVQLAKNTITDRATLEKELIKISKQGFSIDDEEQEDDGYCVAVTIERNSKVIGAMSVSFPKFRFSEEYRRKVVTELKDTKEKIEARLR</sequence>
<dbReference type="InterPro" id="IPR036390">
    <property type="entry name" value="WH_DNA-bd_sf"/>
</dbReference>
<dbReference type="InterPro" id="IPR005471">
    <property type="entry name" value="Tscrpt_reg_IclR_N"/>
</dbReference>
<dbReference type="GO" id="GO:0003677">
    <property type="term" value="F:DNA binding"/>
    <property type="evidence" value="ECO:0007669"/>
    <property type="project" value="UniProtKB-KW"/>
</dbReference>
<comment type="caution">
    <text evidence="6">The sequence shown here is derived from an EMBL/GenBank/DDBJ whole genome shotgun (WGS) entry which is preliminary data.</text>
</comment>
<evidence type="ECO:0000259" key="4">
    <source>
        <dbReference type="PROSITE" id="PS51077"/>
    </source>
</evidence>
<keyword evidence="9" id="KW-1185">Reference proteome</keyword>
<dbReference type="SUPFAM" id="SSF46785">
    <property type="entry name" value="Winged helix' DNA-binding domain"/>
    <property type="match status" value="1"/>
</dbReference>
<dbReference type="Pfam" id="PF01614">
    <property type="entry name" value="IclR_C"/>
    <property type="match status" value="1"/>
</dbReference>
<dbReference type="PATRIC" id="fig|1158614.3.peg.4028"/>
<protein>
    <recommendedName>
        <fullName evidence="10">IclR transcriptional regulator</fullName>
    </recommendedName>
</protein>
<dbReference type="PANTHER" id="PTHR30136:SF35">
    <property type="entry name" value="HTH-TYPE TRANSCRIPTIONAL REGULATOR RV1719"/>
    <property type="match status" value="1"/>
</dbReference>
<dbReference type="Proteomes" id="UP000014160">
    <property type="component" value="Unassembled WGS sequence"/>
</dbReference>
<dbReference type="InterPro" id="IPR029016">
    <property type="entry name" value="GAF-like_dom_sf"/>
</dbReference>
<dbReference type="Gene3D" id="1.10.10.10">
    <property type="entry name" value="Winged helix-like DNA-binding domain superfamily/Winged helix DNA-binding domain"/>
    <property type="match status" value="1"/>
</dbReference>
<evidence type="ECO:0000313" key="7">
    <source>
        <dbReference type="EMBL" id="EOW77613.1"/>
    </source>
</evidence>
<evidence type="ECO:0000256" key="1">
    <source>
        <dbReference type="ARBA" id="ARBA00023015"/>
    </source>
</evidence>
<feature type="domain" description="HTH iclR-type" evidence="4">
    <location>
        <begin position="11"/>
        <end position="71"/>
    </location>
</feature>
<feature type="domain" description="IclR-ED" evidence="5">
    <location>
        <begin position="72"/>
        <end position="254"/>
    </location>
</feature>
<dbReference type="RefSeq" id="WP_010782356.1">
    <property type="nucleotide sequence ID" value="NZ_ASWH01000004.1"/>
</dbReference>
<evidence type="ECO:0000313" key="8">
    <source>
        <dbReference type="Proteomes" id="UP000013750"/>
    </source>
</evidence>